<evidence type="ECO:0000313" key="1">
    <source>
        <dbReference type="EMBL" id="EWS78257.1"/>
    </source>
</evidence>
<gene>
    <name evidence="1" type="ORF">AF72_05915</name>
</gene>
<evidence type="ECO:0000313" key="2">
    <source>
        <dbReference type="Proteomes" id="UP000020406"/>
    </source>
</evidence>
<protein>
    <submittedName>
        <fullName evidence="1">Transposase</fullName>
    </submittedName>
</protein>
<name>Z9JKH5_9GAMM</name>
<proteinExistence type="predicted"/>
<sequence length="38" mass="4412">MFYKLKGYPHICSRCQKLDAIFIAFICWDLIADGLQSC</sequence>
<accession>Z9JKH5</accession>
<dbReference type="Proteomes" id="UP000020406">
    <property type="component" value="Unassembled WGS sequence"/>
</dbReference>
<organism evidence="1 2">
    <name type="scientific">Xylella taiwanensis</name>
    <dbReference type="NCBI Taxonomy" id="1444770"/>
    <lineage>
        <taxon>Bacteria</taxon>
        <taxon>Pseudomonadati</taxon>
        <taxon>Pseudomonadota</taxon>
        <taxon>Gammaproteobacteria</taxon>
        <taxon>Lysobacterales</taxon>
        <taxon>Lysobacteraceae</taxon>
        <taxon>Xylella</taxon>
    </lineage>
</organism>
<comment type="caution">
    <text evidence="1">The sequence shown here is derived from an EMBL/GenBank/DDBJ whole genome shotgun (WGS) entry which is preliminary data.</text>
</comment>
<dbReference type="AlphaFoldDB" id="Z9JKH5"/>
<reference evidence="1 2" key="1">
    <citation type="journal article" date="2014" name="Genome Announc.">
        <title>Draft Genome Sequence of Xylella fastidiosa Pear Leaf Scorch Strain in Taiwan.</title>
        <authorList>
            <person name="Su C.C."/>
            <person name="Deng W.L."/>
            <person name="Jan F.J."/>
            <person name="Chang C.J."/>
            <person name="Huang H."/>
            <person name="Chen J."/>
        </authorList>
    </citation>
    <scope>NUCLEOTIDE SEQUENCE [LARGE SCALE GENOMIC DNA]</scope>
    <source>
        <strain evidence="1 2">PLS229</strain>
    </source>
</reference>
<dbReference type="EMBL" id="JDSQ01000008">
    <property type="protein sequence ID" value="EWS78257.1"/>
    <property type="molecule type" value="Genomic_DNA"/>
</dbReference>